<comment type="pathway">
    <text evidence="13">Glycan metabolism; N-glycan degradation.</text>
</comment>
<evidence type="ECO:0000256" key="1">
    <source>
        <dbReference type="ARBA" id="ARBA00004648"/>
    </source>
</evidence>
<keyword evidence="14" id="KW-0732">Signal</keyword>
<keyword evidence="3" id="KW-0812">Transmembrane</keyword>
<dbReference type="PANTHER" id="PTHR10412:SF11">
    <property type="entry name" value="MANNOSYL-OLIGOSACCHARIDE GLUCOSIDASE"/>
    <property type="match status" value="1"/>
</dbReference>
<feature type="chain" id="PRO_5040467458" description="Mannosyl-oligosaccharide glucosidase" evidence="14">
    <location>
        <begin position="19"/>
        <end position="786"/>
    </location>
</feature>
<evidence type="ECO:0000313" key="17">
    <source>
        <dbReference type="EMBL" id="KAF2733136.1"/>
    </source>
</evidence>
<evidence type="ECO:0000256" key="4">
    <source>
        <dbReference type="ARBA" id="ARBA00022801"/>
    </source>
</evidence>
<accession>A0A9P4QY64</accession>
<dbReference type="EMBL" id="ML996166">
    <property type="protein sequence ID" value="KAF2733136.1"/>
    <property type="molecule type" value="Genomic_DNA"/>
</dbReference>
<dbReference type="Pfam" id="PF16923">
    <property type="entry name" value="Glyco_hydro_63N"/>
    <property type="match status" value="1"/>
</dbReference>
<protein>
    <recommendedName>
        <fullName evidence="11 12">Mannosyl-oligosaccharide glucosidase</fullName>
        <ecNumber evidence="11 12">3.2.1.106</ecNumber>
    </recommendedName>
    <alternativeName>
        <fullName evidence="13">Glucosidase I</fullName>
    </alternativeName>
</protein>
<evidence type="ECO:0000256" key="13">
    <source>
        <dbReference type="RuleBase" id="RU369107"/>
    </source>
</evidence>
<dbReference type="Gene3D" id="2.70.98.110">
    <property type="entry name" value="Glycosyl hydrolase family 63, N-terminal domain"/>
    <property type="match status" value="1"/>
</dbReference>
<dbReference type="InterPro" id="IPR038518">
    <property type="entry name" value="Glyco_hydro_63N_sf"/>
</dbReference>
<comment type="similarity">
    <text evidence="2 12">Belongs to the glycosyl hydrolase 63 family.</text>
</comment>
<keyword evidence="9 13" id="KW-0325">Glycoprotein</keyword>
<evidence type="ECO:0000256" key="9">
    <source>
        <dbReference type="ARBA" id="ARBA00023180"/>
    </source>
</evidence>
<evidence type="ECO:0000259" key="15">
    <source>
        <dbReference type="Pfam" id="PF03200"/>
    </source>
</evidence>
<comment type="caution">
    <text evidence="17">The sequence shown here is derived from an EMBL/GenBank/DDBJ whole genome shotgun (WGS) entry which is preliminary data.</text>
</comment>
<dbReference type="Pfam" id="PF03200">
    <property type="entry name" value="Glyco_hydro_63"/>
    <property type="match status" value="1"/>
</dbReference>
<dbReference type="Proteomes" id="UP000799444">
    <property type="component" value="Unassembled WGS sequence"/>
</dbReference>
<keyword evidence="5 12" id="KW-0256">Endoplasmic reticulum</keyword>
<proteinExistence type="inferred from homology"/>
<dbReference type="AlphaFoldDB" id="A0A9P4QY64"/>
<comment type="catalytic activity">
    <reaction evidence="12">
        <text>N(4)-(alpha-D-Glc-(1-&gt;2)-alpha-D-Glc-(1-&gt;3)-alpha-D-Glc-(1-&gt;3)-alpha-D-Man-(1-&gt;2)-alpha-D-Man-(1-&gt;2)-alpha-D-Man-(1-&gt;3)-[alpha-D-Man-(1-&gt;2)-alpha-D-Man-(1-&gt;3)-[alpha-D-Man-(1-&gt;2)-alpha-D-Man-(1-&gt;6)]-alpha-D-Man-(1-&gt;6)]-beta-D-Man-(1-&gt;4)-beta-D-GlcNAc-(1-&gt;4)-beta-D-GlcNAc)-L-asparaginyl-[protein] + H2O = N(4)-(alpha-D-Glc-(1-&gt;3)-alpha-D-Glc-(1-&gt;3)-alpha-D-Man-(1-&gt;2)-alpha-D-Man-(1-&gt;2)-alpha-D-Man-(1-&gt;3)-[alpha-D-Man-(1-&gt;2)-alpha-D-Man-(1-&gt;3)-[alpha-D-Man-(1-&gt;2)-alpha-D-Man-(1-&gt;6)]-alpha-D-Man-(1-&gt;6)]-beta-D-Man-(1-&gt;4)-beta-D-GlcNAc-(1-&gt;4)-beta-D-GlcNAc)-L-asparaginyl-[protein] + beta-D-glucose</text>
        <dbReference type="Rhea" id="RHEA:55988"/>
        <dbReference type="Rhea" id="RHEA-COMP:12806"/>
        <dbReference type="Rhea" id="RHEA-COMP:14355"/>
        <dbReference type="ChEBI" id="CHEBI:15377"/>
        <dbReference type="ChEBI" id="CHEBI:15903"/>
        <dbReference type="ChEBI" id="CHEBI:59082"/>
        <dbReference type="ChEBI" id="CHEBI:132537"/>
        <dbReference type="EC" id="3.2.1.106"/>
    </reaction>
</comment>
<evidence type="ECO:0000259" key="16">
    <source>
        <dbReference type="Pfam" id="PF16923"/>
    </source>
</evidence>
<reference evidence="17" key="1">
    <citation type="journal article" date="2020" name="Stud. Mycol.">
        <title>101 Dothideomycetes genomes: a test case for predicting lifestyles and emergence of pathogens.</title>
        <authorList>
            <person name="Haridas S."/>
            <person name="Albert R."/>
            <person name="Binder M."/>
            <person name="Bloem J."/>
            <person name="Labutti K."/>
            <person name="Salamov A."/>
            <person name="Andreopoulos B."/>
            <person name="Baker S."/>
            <person name="Barry K."/>
            <person name="Bills G."/>
            <person name="Bluhm B."/>
            <person name="Cannon C."/>
            <person name="Castanera R."/>
            <person name="Culley D."/>
            <person name="Daum C."/>
            <person name="Ezra D."/>
            <person name="Gonzalez J."/>
            <person name="Henrissat B."/>
            <person name="Kuo A."/>
            <person name="Liang C."/>
            <person name="Lipzen A."/>
            <person name="Lutzoni F."/>
            <person name="Magnuson J."/>
            <person name="Mondo S."/>
            <person name="Nolan M."/>
            <person name="Ohm R."/>
            <person name="Pangilinan J."/>
            <person name="Park H.-J."/>
            <person name="Ramirez L."/>
            <person name="Alfaro M."/>
            <person name="Sun H."/>
            <person name="Tritt A."/>
            <person name="Yoshinaga Y."/>
            <person name="Zwiers L.-H."/>
            <person name="Turgeon B."/>
            <person name="Goodwin S."/>
            <person name="Spatafora J."/>
            <person name="Crous P."/>
            <person name="Grigoriev I."/>
        </authorList>
    </citation>
    <scope>NUCLEOTIDE SEQUENCE</scope>
    <source>
        <strain evidence="17">CBS 125425</strain>
    </source>
</reference>
<dbReference type="OrthoDB" id="410058at2759"/>
<evidence type="ECO:0000256" key="11">
    <source>
        <dbReference type="ARBA" id="ARBA00038888"/>
    </source>
</evidence>
<evidence type="ECO:0000256" key="2">
    <source>
        <dbReference type="ARBA" id="ARBA00010833"/>
    </source>
</evidence>
<evidence type="ECO:0000313" key="18">
    <source>
        <dbReference type="Proteomes" id="UP000799444"/>
    </source>
</evidence>
<keyword evidence="18" id="KW-1185">Reference proteome</keyword>
<dbReference type="InterPro" id="IPR008928">
    <property type="entry name" value="6-hairpin_glycosidase_sf"/>
</dbReference>
<keyword evidence="4 12" id="KW-0378">Hydrolase</keyword>
<keyword evidence="10 12" id="KW-0326">Glycosidase</keyword>
<sequence length="786" mass="87745">MGLYWLLLFSLNVLCVTAGDPSLEWGPYRPILYFGLRPQTPDSLLIGLMWSQGESKSGILKSLRNTCEMGDGIEGYGWTIYDTRTGGRQIMHDSENRVDITTEFVKADDGKSWSARISGQPIAGAPSTIKTALVFHIALEKYHGSSSKSLSCAMDDSEFAKCSGHDTSLGQFELLMTVGDTTNVHDKAIHSSTVSEDQIWQAKGVFSNVLETTSQESLAHEAGNGNIHFLQVIFEGAFSMEIIYSPSQGAAVDPDTYKKRLEDLESSFPKRVDDAFPRDDGYHYTRHGDFVQEIISNLQGGLGFFHGDSKKDISYAPEYQETDLDFWTKAREAMDRATITMVEPMSLLSHTPSRSSYPRGFLWDEGFHLRTIMEWDFDFAVLVLQSWLNLMDEDGWIGREQILGKEARSKVPGEFQVQYPHYANPPMFESVLLPAFLAKITGASKYGGNPSKILASAAESKSILEKIYPLHARRYAWFRRTQSGNFTAGYARPEGTVDGHGFRWRGTTPGHCLTSGLDDYPRANPPHPGELHVDALAWVASSAKSLQKVAAYLGKEQEAEDYSKDYKSALHNLDTVHWNDHEASHCDTSIEANNEFRHVCHVGYVTLMPLFLGLLDANHPRLPAILDLVSDPSKMWSPHGIRSLSAQDSEYGTGADYWRGPIWINLNVLAVLHLSELGSADGPERERAQNLSLSLRDRLVNSVFSDWNDTGYLWEQYSDKNGRGQRSHPFTGWTAAIILLMGIAKKQEQSGTEDMERHTNVLLTSKIAPLWHTLLASVVGTNGKRN</sequence>
<evidence type="ECO:0000256" key="3">
    <source>
        <dbReference type="ARBA" id="ARBA00022692"/>
    </source>
</evidence>
<dbReference type="GO" id="GO:0005789">
    <property type="term" value="C:endoplasmic reticulum membrane"/>
    <property type="evidence" value="ECO:0007669"/>
    <property type="project" value="UniProtKB-SubCell"/>
</dbReference>
<evidence type="ECO:0000256" key="6">
    <source>
        <dbReference type="ARBA" id="ARBA00022968"/>
    </source>
</evidence>
<dbReference type="Gene3D" id="1.50.10.10">
    <property type="match status" value="1"/>
</dbReference>
<evidence type="ECO:0000256" key="8">
    <source>
        <dbReference type="ARBA" id="ARBA00023136"/>
    </source>
</evidence>
<dbReference type="InterPro" id="IPR031335">
    <property type="entry name" value="Glyco_hydro_63_C"/>
</dbReference>
<feature type="domain" description="Glycosyl hydrolase family 63 N-terminal" evidence="16">
    <location>
        <begin position="22"/>
        <end position="220"/>
    </location>
</feature>
<dbReference type="GO" id="GO:0006487">
    <property type="term" value="P:protein N-linked glycosylation"/>
    <property type="evidence" value="ECO:0007669"/>
    <property type="project" value="UniProtKB-UniRule"/>
</dbReference>
<keyword evidence="6" id="KW-0735">Signal-anchor</keyword>
<evidence type="ECO:0000256" key="10">
    <source>
        <dbReference type="ARBA" id="ARBA00023295"/>
    </source>
</evidence>
<evidence type="ECO:0000256" key="5">
    <source>
        <dbReference type="ARBA" id="ARBA00022824"/>
    </source>
</evidence>
<dbReference type="GO" id="GO:0009311">
    <property type="term" value="P:oligosaccharide metabolic process"/>
    <property type="evidence" value="ECO:0007669"/>
    <property type="project" value="UniProtKB-UniRule"/>
</dbReference>
<name>A0A9P4QY64_9PLEO</name>
<dbReference type="GO" id="GO:0004573">
    <property type="term" value="F:Glc3Man9GlcNAc2 oligosaccharide glucosidase activity"/>
    <property type="evidence" value="ECO:0007669"/>
    <property type="project" value="UniProtKB-UniRule"/>
</dbReference>
<evidence type="ECO:0000256" key="12">
    <source>
        <dbReference type="RuleBase" id="RU368089"/>
    </source>
</evidence>
<organism evidence="17 18">
    <name type="scientific">Polyplosphaeria fusca</name>
    <dbReference type="NCBI Taxonomy" id="682080"/>
    <lineage>
        <taxon>Eukaryota</taxon>
        <taxon>Fungi</taxon>
        <taxon>Dikarya</taxon>
        <taxon>Ascomycota</taxon>
        <taxon>Pezizomycotina</taxon>
        <taxon>Dothideomycetes</taxon>
        <taxon>Pleosporomycetidae</taxon>
        <taxon>Pleosporales</taxon>
        <taxon>Tetraplosphaeriaceae</taxon>
        <taxon>Polyplosphaeria</taxon>
    </lineage>
</organism>
<feature type="domain" description="Glycosyl hydrolase family 63 C-terminal" evidence="15">
    <location>
        <begin position="255"/>
        <end position="742"/>
    </location>
</feature>
<dbReference type="SUPFAM" id="SSF48208">
    <property type="entry name" value="Six-hairpin glycosidases"/>
    <property type="match status" value="1"/>
</dbReference>
<gene>
    <name evidence="17" type="ORF">EJ04DRAFT_606599</name>
</gene>
<dbReference type="InterPro" id="IPR004888">
    <property type="entry name" value="Glycoside_hydrolase_63"/>
</dbReference>
<dbReference type="PANTHER" id="PTHR10412">
    <property type="entry name" value="MANNOSYL-OLIGOSACCHARIDE GLUCOSIDASE"/>
    <property type="match status" value="1"/>
</dbReference>
<dbReference type="InterPro" id="IPR012341">
    <property type="entry name" value="6hp_glycosidase-like_sf"/>
</dbReference>
<keyword evidence="8" id="KW-0472">Membrane</keyword>
<dbReference type="EC" id="3.2.1.106" evidence="11 12"/>
<evidence type="ECO:0000256" key="14">
    <source>
        <dbReference type="SAM" id="SignalP"/>
    </source>
</evidence>
<evidence type="ECO:0000256" key="7">
    <source>
        <dbReference type="ARBA" id="ARBA00022989"/>
    </source>
</evidence>
<comment type="function">
    <text evidence="12">Cleaves the distal alpha 1,2-linked glucose residue from the Glc(3)Man(9)GlcNAc(2) oligosaccharide precursor.</text>
</comment>
<keyword evidence="7" id="KW-1133">Transmembrane helix</keyword>
<feature type="signal peptide" evidence="14">
    <location>
        <begin position="1"/>
        <end position="18"/>
    </location>
</feature>
<comment type="subcellular location">
    <subcellularLocation>
        <location evidence="1 12">Endoplasmic reticulum membrane</location>
        <topology evidence="1 12">Single-pass type II membrane protein</topology>
    </subcellularLocation>
</comment>
<dbReference type="InterPro" id="IPR031631">
    <property type="entry name" value="Glyco_hydro_63N"/>
</dbReference>